<evidence type="ECO:0000313" key="3">
    <source>
        <dbReference type="EMBL" id="MBP3955089.1"/>
    </source>
</evidence>
<comment type="caution">
    <text evidence="3">The sequence shown here is derived from an EMBL/GenBank/DDBJ whole genome shotgun (WGS) entry which is preliminary data.</text>
</comment>
<sequence>MSRIVHLTALALIAVAAPTARSEDNKPPEGFTALFNGKNLDGWQGNIDMNQRRTLTKEKQDELLKQRTKSALEHWTVKDGVITCTGKGGVSLQTAVDYGNFELMVDWKIEKRGDSGIYLRGQPQVQIWDSENLDPSLKADAGLGSGGLWNNSPAGSKGQKPLKKADKPVGEWNTFHITVIGEEVTVKLNGELIVDKVRLQNFWEKGKPLPTAGPIELQFHDHPLWFKNIYIKELTK</sequence>
<keyword evidence="4" id="KW-1185">Reference proteome</keyword>
<evidence type="ECO:0000256" key="1">
    <source>
        <dbReference type="SAM" id="SignalP"/>
    </source>
</evidence>
<dbReference type="EMBL" id="JAGKQQ010000001">
    <property type="protein sequence ID" value="MBP3955089.1"/>
    <property type="molecule type" value="Genomic_DNA"/>
</dbReference>
<keyword evidence="1" id="KW-0732">Signal</keyword>
<evidence type="ECO:0000313" key="4">
    <source>
        <dbReference type="Proteomes" id="UP000676565"/>
    </source>
</evidence>
<dbReference type="InterPro" id="IPR010496">
    <property type="entry name" value="AL/BT2_dom"/>
</dbReference>
<feature type="signal peptide" evidence="1">
    <location>
        <begin position="1"/>
        <end position="22"/>
    </location>
</feature>
<dbReference type="Pfam" id="PF06439">
    <property type="entry name" value="3keto-disac_hyd"/>
    <property type="match status" value="1"/>
</dbReference>
<dbReference type="Proteomes" id="UP000676565">
    <property type="component" value="Unassembled WGS sequence"/>
</dbReference>
<name>A0ABS5BMZ2_9BACT</name>
<evidence type="ECO:0000259" key="2">
    <source>
        <dbReference type="Pfam" id="PF06439"/>
    </source>
</evidence>
<dbReference type="RefSeq" id="WP_210653187.1">
    <property type="nucleotide sequence ID" value="NZ_JAGKQQ010000001.1"/>
</dbReference>
<gene>
    <name evidence="3" type="ORF">J8F10_07325</name>
</gene>
<feature type="domain" description="3-keto-alpha-glucoside-1,2-lyase/3-keto-2-hydroxy-glucal hydratase" evidence="2">
    <location>
        <begin position="30"/>
        <end position="232"/>
    </location>
</feature>
<protein>
    <submittedName>
        <fullName evidence="3">DUF1080 domain-containing protein</fullName>
    </submittedName>
</protein>
<organism evidence="3 4">
    <name type="scientific">Gemmata palustris</name>
    <dbReference type="NCBI Taxonomy" id="2822762"/>
    <lineage>
        <taxon>Bacteria</taxon>
        <taxon>Pseudomonadati</taxon>
        <taxon>Planctomycetota</taxon>
        <taxon>Planctomycetia</taxon>
        <taxon>Gemmatales</taxon>
        <taxon>Gemmataceae</taxon>
        <taxon>Gemmata</taxon>
    </lineage>
</organism>
<reference evidence="3 4" key="1">
    <citation type="submission" date="2021-04" db="EMBL/GenBank/DDBJ databases">
        <authorList>
            <person name="Ivanova A."/>
        </authorList>
    </citation>
    <scope>NUCLEOTIDE SEQUENCE [LARGE SCALE GENOMIC DNA]</scope>
    <source>
        <strain evidence="3 4">G18</strain>
    </source>
</reference>
<dbReference type="Gene3D" id="2.60.120.560">
    <property type="entry name" value="Exo-inulinase, domain 1"/>
    <property type="match status" value="1"/>
</dbReference>
<feature type="chain" id="PRO_5045559793" evidence="1">
    <location>
        <begin position="23"/>
        <end position="236"/>
    </location>
</feature>
<accession>A0ABS5BMZ2</accession>
<proteinExistence type="predicted"/>